<organism evidence="3 4">
    <name type="scientific">Propionispora hippei DSM 15287</name>
    <dbReference type="NCBI Taxonomy" id="1123003"/>
    <lineage>
        <taxon>Bacteria</taxon>
        <taxon>Bacillati</taxon>
        <taxon>Bacillota</taxon>
        <taxon>Negativicutes</taxon>
        <taxon>Selenomonadales</taxon>
        <taxon>Sporomusaceae</taxon>
        <taxon>Propionispora</taxon>
    </lineage>
</organism>
<dbReference type="RefSeq" id="WP_149734524.1">
    <property type="nucleotide sequence ID" value="NZ_FQZD01000012.1"/>
</dbReference>
<reference evidence="3 4" key="1">
    <citation type="submission" date="2016-11" db="EMBL/GenBank/DDBJ databases">
        <authorList>
            <person name="Varghese N."/>
            <person name="Submissions S."/>
        </authorList>
    </citation>
    <scope>NUCLEOTIDE SEQUENCE [LARGE SCALE GENOMIC DNA]</scope>
    <source>
        <strain evidence="3 4">DSM 15287</strain>
    </source>
</reference>
<sequence length="429" mass="47425">MATTLTISGRRNINTNTQTEYQHDLKRVWITGGVAVRGTRNINMQVSSFYVSDLKRNWLSGGLSVKGTRFINTQTQTAYIHDLKRSWLPGGLRVIGTRNINSSALPSYVADLFRIKNVTLEQFSSVMYLLRRILQPPGIPWMQTDVTTIAWCWNLTLQDGAVMGFTNHDRDLVINNITYEASSGFEPTAVDTTNDMATDNLDVTGMLDSERIKTTDISNGRFDFAEVEIFLCNWAKVTDPVLILRRGTIGRISHGKNGFQAEVRGLLEAFQQAAGLAYQKQCRAQFGDSQCGLNKAAYTFTGSVTSISQDGSFSTNLTQEDDYFSYGVIRFDRTGEEMEVKKYSQTGGGISLFLPVSDIAVGDTFSVSAGCDGNFSTCKTRFSNVFNFRGEPFIPGNDLMASYPGKQDSATVPESQANNPENLRWGGSG</sequence>
<dbReference type="NCBIfam" id="TIGR02218">
    <property type="entry name" value="phg_TIGR02218"/>
    <property type="match status" value="1"/>
</dbReference>
<dbReference type="Pfam" id="PF09356">
    <property type="entry name" value="Phage_BR0599"/>
    <property type="match status" value="1"/>
</dbReference>
<evidence type="ECO:0000259" key="2">
    <source>
        <dbReference type="Pfam" id="PF09356"/>
    </source>
</evidence>
<gene>
    <name evidence="3" type="ORF">SAMN02745170_01747</name>
</gene>
<dbReference type="InterPro" id="IPR011928">
    <property type="entry name" value="Phage_phiJL001_Gp84"/>
</dbReference>
<dbReference type="InterPro" id="IPR018964">
    <property type="entry name" value="Phage_phiJL001_Gp84_C"/>
</dbReference>
<name>A0A1M6GLR5_9FIRM</name>
<dbReference type="EMBL" id="FQZD01000012">
    <property type="protein sequence ID" value="SHJ10900.1"/>
    <property type="molecule type" value="Genomic_DNA"/>
</dbReference>
<accession>A0A1M6GLR5</accession>
<feature type="compositionally biased region" description="Polar residues" evidence="1">
    <location>
        <begin position="408"/>
        <end position="421"/>
    </location>
</feature>
<dbReference type="Pfam" id="PF09931">
    <property type="entry name" value="Phage_phiJL001_Gp84_N"/>
    <property type="match status" value="1"/>
</dbReference>
<dbReference type="AlphaFoldDB" id="A0A1M6GLR5"/>
<evidence type="ECO:0000256" key="1">
    <source>
        <dbReference type="SAM" id="MobiDB-lite"/>
    </source>
</evidence>
<keyword evidence="4" id="KW-1185">Reference proteome</keyword>
<evidence type="ECO:0000313" key="3">
    <source>
        <dbReference type="EMBL" id="SHJ10900.1"/>
    </source>
</evidence>
<feature type="region of interest" description="Disordered" evidence="1">
    <location>
        <begin position="406"/>
        <end position="429"/>
    </location>
</feature>
<dbReference type="OrthoDB" id="1633386at2"/>
<evidence type="ECO:0000313" key="4">
    <source>
        <dbReference type="Proteomes" id="UP000322917"/>
    </source>
</evidence>
<feature type="domain" description="Bacteriophage phiJL001 Gp84 C-terminal" evidence="2">
    <location>
        <begin position="323"/>
        <end position="398"/>
    </location>
</feature>
<protein>
    <recommendedName>
        <fullName evidence="2">Bacteriophage phiJL001 Gp84 C-terminal domain-containing protein</fullName>
    </recommendedName>
</protein>
<proteinExistence type="predicted"/>
<dbReference type="Proteomes" id="UP000322917">
    <property type="component" value="Unassembled WGS sequence"/>
</dbReference>